<dbReference type="EMBL" id="HACG01015134">
    <property type="protein sequence ID" value="CEK61999.1"/>
    <property type="molecule type" value="Transcribed_RNA"/>
</dbReference>
<name>A0A0B6Z0B6_9EUPU</name>
<organism evidence="1">
    <name type="scientific">Arion vulgaris</name>
    <dbReference type="NCBI Taxonomy" id="1028688"/>
    <lineage>
        <taxon>Eukaryota</taxon>
        <taxon>Metazoa</taxon>
        <taxon>Spiralia</taxon>
        <taxon>Lophotrochozoa</taxon>
        <taxon>Mollusca</taxon>
        <taxon>Gastropoda</taxon>
        <taxon>Heterobranchia</taxon>
        <taxon>Euthyneura</taxon>
        <taxon>Panpulmonata</taxon>
        <taxon>Eupulmonata</taxon>
        <taxon>Stylommatophora</taxon>
        <taxon>Helicina</taxon>
        <taxon>Arionoidea</taxon>
        <taxon>Arionidae</taxon>
        <taxon>Arion</taxon>
    </lineage>
</organism>
<accession>A0A0B6Z0B6</accession>
<gene>
    <name evidence="1" type="primary">ORF43901</name>
</gene>
<reference evidence="1" key="1">
    <citation type="submission" date="2014-12" db="EMBL/GenBank/DDBJ databases">
        <title>Insight into the proteome of Arion vulgaris.</title>
        <authorList>
            <person name="Aradska J."/>
            <person name="Bulat T."/>
            <person name="Smidak R."/>
            <person name="Sarate P."/>
            <person name="Gangsoo J."/>
            <person name="Sialana F."/>
            <person name="Bilban M."/>
            <person name="Lubec G."/>
        </authorList>
    </citation>
    <scope>NUCLEOTIDE SEQUENCE</scope>
    <source>
        <tissue evidence="1">Skin</tissue>
    </source>
</reference>
<protein>
    <submittedName>
        <fullName evidence="1">Uncharacterized protein</fullName>
    </submittedName>
</protein>
<feature type="non-terminal residue" evidence="1">
    <location>
        <position position="1"/>
    </location>
</feature>
<evidence type="ECO:0000313" key="1">
    <source>
        <dbReference type="EMBL" id="CEK61999.1"/>
    </source>
</evidence>
<sequence length="89" mass="10399">SAFVSKLALYKHNLNRILFDRFPNLSSMETTDDHILIYSQHLEAPREDFTNSFKDLLNMTIPDWILEPSSNLQTTELYLPEKLIKLSTN</sequence>
<feature type="non-terminal residue" evidence="1">
    <location>
        <position position="89"/>
    </location>
</feature>
<proteinExistence type="predicted"/>
<dbReference type="AlphaFoldDB" id="A0A0B6Z0B6"/>